<name>A0A6J6F7F7_9ZZZZ</name>
<dbReference type="PANTHER" id="PTHR21366:SF14">
    <property type="entry name" value="GLYOXALASE DOMAIN-CONTAINING PROTEIN 5"/>
    <property type="match status" value="1"/>
</dbReference>
<dbReference type="PANTHER" id="PTHR21366">
    <property type="entry name" value="GLYOXALASE FAMILY PROTEIN"/>
    <property type="match status" value="1"/>
</dbReference>
<evidence type="ECO:0000313" key="2">
    <source>
        <dbReference type="EMBL" id="CAB4334642.1"/>
    </source>
</evidence>
<sequence length="133" mass="14678">MATTQQIISGYSHIAVVCTDLDAARAFYCDLFGFEELPRPDFGVPGMWLRVGNLQLHFLENETMPIPGPGFPHFALHIENDRWDETIGLLKRNAVSFLSDPSERSDFGTPVRAAFVLDPSGNVVELTTVGPLS</sequence>
<dbReference type="EMBL" id="CAESAL010000010">
    <property type="protein sequence ID" value="CAB4334642.1"/>
    <property type="molecule type" value="Genomic_DNA"/>
</dbReference>
<reference evidence="3" key="1">
    <citation type="submission" date="2020-05" db="EMBL/GenBank/DDBJ databases">
        <authorList>
            <person name="Chiriac C."/>
            <person name="Salcher M."/>
            <person name="Ghai R."/>
            <person name="Kavagutti S V."/>
        </authorList>
    </citation>
    <scope>NUCLEOTIDE SEQUENCE</scope>
</reference>
<dbReference type="PROSITE" id="PS51819">
    <property type="entry name" value="VOC"/>
    <property type="match status" value="1"/>
</dbReference>
<dbReference type="EMBL" id="CAEZTY010000027">
    <property type="protein sequence ID" value="CAB4584852.1"/>
    <property type="molecule type" value="Genomic_DNA"/>
</dbReference>
<dbReference type="InterPro" id="IPR037523">
    <property type="entry name" value="VOC_core"/>
</dbReference>
<dbReference type="Gene3D" id="3.10.180.10">
    <property type="entry name" value="2,3-Dihydroxybiphenyl 1,2-Dioxygenase, domain 1"/>
    <property type="match status" value="1"/>
</dbReference>
<dbReference type="InterPro" id="IPR050383">
    <property type="entry name" value="GlyoxalaseI/FosfomycinResist"/>
</dbReference>
<protein>
    <submittedName>
        <fullName evidence="3">Unannotated protein</fullName>
    </submittedName>
</protein>
<gene>
    <name evidence="3" type="ORF">UFOPK1762_00912</name>
    <name evidence="2" type="ORF">UFOPK3331_00480</name>
</gene>
<accession>A0A6J6F7F7</accession>
<dbReference type="AlphaFoldDB" id="A0A6J6F7F7"/>
<feature type="domain" description="VOC" evidence="1">
    <location>
        <begin position="10"/>
        <end position="129"/>
    </location>
</feature>
<evidence type="ECO:0000313" key="3">
    <source>
        <dbReference type="EMBL" id="CAB4584852.1"/>
    </source>
</evidence>
<evidence type="ECO:0000259" key="1">
    <source>
        <dbReference type="PROSITE" id="PS51819"/>
    </source>
</evidence>
<organism evidence="3">
    <name type="scientific">freshwater metagenome</name>
    <dbReference type="NCBI Taxonomy" id="449393"/>
    <lineage>
        <taxon>unclassified sequences</taxon>
        <taxon>metagenomes</taxon>
        <taxon>ecological metagenomes</taxon>
    </lineage>
</organism>
<dbReference type="InterPro" id="IPR004360">
    <property type="entry name" value="Glyas_Fos-R_dOase_dom"/>
</dbReference>
<proteinExistence type="predicted"/>
<dbReference type="Pfam" id="PF00903">
    <property type="entry name" value="Glyoxalase"/>
    <property type="match status" value="1"/>
</dbReference>
<dbReference type="SUPFAM" id="SSF54593">
    <property type="entry name" value="Glyoxalase/Bleomycin resistance protein/Dihydroxybiphenyl dioxygenase"/>
    <property type="match status" value="1"/>
</dbReference>
<dbReference type="InterPro" id="IPR029068">
    <property type="entry name" value="Glyas_Bleomycin-R_OHBP_Dase"/>
</dbReference>